<reference evidence="7 8" key="1">
    <citation type="journal article" date="2021" name="ISME Commun">
        <title>Automated analysis of genomic sequences facilitates high-throughput and comprehensive description of bacteria.</title>
        <authorList>
            <person name="Hitch T.C.A."/>
        </authorList>
    </citation>
    <scope>NUCLEOTIDE SEQUENCE [LARGE SCALE GENOMIC DNA]</scope>
    <source>
        <strain evidence="7 8">Sanger_18</strain>
    </source>
</reference>
<dbReference type="PANTHER" id="PTHR43806:SF11">
    <property type="entry name" value="CEREVISIN-RELATED"/>
    <property type="match status" value="1"/>
</dbReference>
<dbReference type="Pfam" id="PF00082">
    <property type="entry name" value="Peptidase_S8"/>
    <property type="match status" value="1"/>
</dbReference>
<dbReference type="PROSITE" id="PS51892">
    <property type="entry name" value="SUBTILASE"/>
    <property type="match status" value="1"/>
</dbReference>
<organism evidence="7 8">
    <name type="scientific">Suilimivivens aceti</name>
    <dbReference type="NCBI Taxonomy" id="2981774"/>
    <lineage>
        <taxon>Bacteria</taxon>
        <taxon>Bacillati</taxon>
        <taxon>Bacillota</taxon>
        <taxon>Clostridia</taxon>
        <taxon>Lachnospirales</taxon>
        <taxon>Lachnospiraceae</taxon>
        <taxon>Suilimivivens</taxon>
    </lineage>
</organism>
<dbReference type="Proteomes" id="UP001652432">
    <property type="component" value="Unassembled WGS sequence"/>
</dbReference>
<name>A0ABT2SY89_9FIRM</name>
<comment type="caution">
    <text evidence="7">The sequence shown here is derived from an EMBL/GenBank/DDBJ whole genome shotgun (WGS) entry which is preliminary data.</text>
</comment>
<dbReference type="CDD" id="cd07478">
    <property type="entry name" value="Peptidases_S8_CspA-like"/>
    <property type="match status" value="1"/>
</dbReference>
<dbReference type="Gene3D" id="2.60.120.1290">
    <property type="match status" value="1"/>
</dbReference>
<comment type="similarity">
    <text evidence="1 5">Belongs to the peptidase S8 family.</text>
</comment>
<feature type="domain" description="Peptidase S8/S53" evidence="6">
    <location>
        <begin position="103"/>
        <end position="298"/>
    </location>
</feature>
<dbReference type="InterPro" id="IPR034045">
    <property type="entry name" value="Pep_S8_CspA-like"/>
</dbReference>
<dbReference type="PIRSF" id="PIRSF037894">
    <property type="entry name" value="Subtilisin_rel_CspABC"/>
    <property type="match status" value="1"/>
</dbReference>
<dbReference type="InterPro" id="IPR050131">
    <property type="entry name" value="Peptidase_S8_subtilisin-like"/>
</dbReference>
<gene>
    <name evidence="7" type="ORF">OCV77_00365</name>
</gene>
<evidence type="ECO:0000256" key="3">
    <source>
        <dbReference type="ARBA" id="ARBA00022801"/>
    </source>
</evidence>
<evidence type="ECO:0000256" key="1">
    <source>
        <dbReference type="ARBA" id="ARBA00011073"/>
    </source>
</evidence>
<dbReference type="InterPro" id="IPR000209">
    <property type="entry name" value="Peptidase_S8/S53_dom"/>
</dbReference>
<dbReference type="InterPro" id="IPR022398">
    <property type="entry name" value="Peptidase_S8_His-AS"/>
</dbReference>
<evidence type="ECO:0000256" key="4">
    <source>
        <dbReference type="ARBA" id="ARBA00022825"/>
    </source>
</evidence>
<dbReference type="SUPFAM" id="SSF52743">
    <property type="entry name" value="Subtilisin-like"/>
    <property type="match status" value="1"/>
</dbReference>
<dbReference type="PROSITE" id="PS00137">
    <property type="entry name" value="SUBTILASE_HIS"/>
    <property type="match status" value="1"/>
</dbReference>
<protein>
    <submittedName>
        <fullName evidence="7">S8 family peptidase</fullName>
    </submittedName>
</protein>
<evidence type="ECO:0000313" key="8">
    <source>
        <dbReference type="Proteomes" id="UP001652432"/>
    </source>
</evidence>
<keyword evidence="8" id="KW-1185">Reference proteome</keyword>
<comment type="caution">
    <text evidence="5">Lacks conserved residue(s) required for the propagation of feature annotation.</text>
</comment>
<evidence type="ECO:0000256" key="5">
    <source>
        <dbReference type="PROSITE-ProRule" id="PRU01240"/>
    </source>
</evidence>
<accession>A0ABT2SY89</accession>
<dbReference type="InterPro" id="IPR015500">
    <property type="entry name" value="Peptidase_S8_subtilisin-rel"/>
</dbReference>
<dbReference type="InterPro" id="IPR017310">
    <property type="entry name" value="Pept_S8A_subtilisin_clostridia"/>
</dbReference>
<keyword evidence="2" id="KW-0645">Protease</keyword>
<keyword evidence="4" id="KW-0720">Serine protease</keyword>
<dbReference type="PRINTS" id="PR00723">
    <property type="entry name" value="SUBTILISIN"/>
</dbReference>
<dbReference type="EMBL" id="JAOQKJ010000001">
    <property type="protein sequence ID" value="MCU6742967.1"/>
    <property type="molecule type" value="Genomic_DNA"/>
</dbReference>
<dbReference type="Gene3D" id="3.40.50.200">
    <property type="entry name" value="Peptidase S8/S53 domain"/>
    <property type="match status" value="1"/>
</dbReference>
<dbReference type="RefSeq" id="WP_262572274.1">
    <property type="nucleotide sequence ID" value="NZ_JAOQKJ010000001.1"/>
</dbReference>
<sequence>MTDREKIMSEDYYDFLTDSPREEGFTGYFEDGLFLNIENDLSLVYIKKDEMSPQRLRGLIYRDVPKLFGLMGLERGAAVSFDPEPLMKCGILQVQGAPLNLTGRGVVLGFLDTGIRYDEEVFRNPDGSTRILGIWDQEIQSGQPPAGFLYGTEYTRELIQAALQSEKPRQIVPSYDENGHGTEIASVAAGSMLSGGLRFQGAAPDADIVVVKLKQAKRYLTESFFVPDGVTAYEENDVIAAVKYLEGYAVSMRRPLVICMGIGTNMGNHEGQSLLAEYLNSVATRRSRSVVVCGGDEGNSAHHFIGYATAGMKQSTENVEIRVDAGEKGFVAELWGTMPATHAISIRAPGGEITDPVDFKVQETREFTFIYEKTVIRVNHSLVEPGSGGELILFRFQDPTPGIWTIQVTTTGAEYDENGNFHIWLPITQFLGGDTYFLRPSPYVTLTEPGNTREVITTTYYQDSNNSFYGESGRGFSRRGNVKPELCTPGVEISTVLGSRTGSAFGAALLAGICAQFLQWAVVDGRERWLESREVKNYLVRGAVRPPGIQFPSREWGYGQVNIAKTFDVIAGI</sequence>
<evidence type="ECO:0000259" key="6">
    <source>
        <dbReference type="Pfam" id="PF00082"/>
    </source>
</evidence>
<evidence type="ECO:0000256" key="2">
    <source>
        <dbReference type="ARBA" id="ARBA00022670"/>
    </source>
</evidence>
<proteinExistence type="inferred from homology"/>
<evidence type="ECO:0000313" key="7">
    <source>
        <dbReference type="EMBL" id="MCU6742967.1"/>
    </source>
</evidence>
<dbReference type="InterPro" id="IPR036852">
    <property type="entry name" value="Peptidase_S8/S53_dom_sf"/>
</dbReference>
<keyword evidence="3" id="KW-0378">Hydrolase</keyword>
<dbReference type="PANTHER" id="PTHR43806">
    <property type="entry name" value="PEPTIDASE S8"/>
    <property type="match status" value="1"/>
</dbReference>